<dbReference type="Proteomes" id="UP000309997">
    <property type="component" value="Unassembled WGS sequence"/>
</dbReference>
<evidence type="ECO:0000313" key="2">
    <source>
        <dbReference type="Proteomes" id="UP000309997"/>
    </source>
</evidence>
<sequence>MEESTKNAEAKKVKKRGHRPLIVAQSPAEKAHIMVPAMCSTAIYRLRGELGLGSCGAAIHWLVHHARPDLIPAPEPPTKTKSSKTCSSRKTDSVDHDPIPKPAYMARADGDTPVSDFPATAPAARSPVRATVVQASTVVFDTPATLDKAERLIAGAAAYGSQLVVFPEAFVGGYPRSLRFDATNPTEGDGLQRYYASAIDVPGPEVERLAKIAGKYKVHLVMGVVERAGFYLYSTMLFFDSQGQHLGQHRKITLVASESAVWNSGGKSTLPIYETSIGKIGGLTCWDNKWPLLRTELYDKGVEIYCAPTADAGEIWKASMIHIALEGGCFVLSANQFCRRRDYPFPPGDSNGDASLDAITCAGGSVIISPSGTILAGPSYHGECLISADLEMKTKAPGERSEQLSCVEHVSSRITFSSLLMGMPRICLSSVFSSFHGYKVQGKTCLLA</sequence>
<name>A0ACC4C7W8_POPAL</name>
<protein>
    <submittedName>
        <fullName evidence="1">Uncharacterized protein</fullName>
    </submittedName>
</protein>
<organism evidence="1 2">
    <name type="scientific">Populus alba</name>
    <name type="common">White poplar</name>
    <dbReference type="NCBI Taxonomy" id="43335"/>
    <lineage>
        <taxon>Eukaryota</taxon>
        <taxon>Viridiplantae</taxon>
        <taxon>Streptophyta</taxon>
        <taxon>Embryophyta</taxon>
        <taxon>Tracheophyta</taxon>
        <taxon>Spermatophyta</taxon>
        <taxon>Magnoliopsida</taxon>
        <taxon>eudicotyledons</taxon>
        <taxon>Gunneridae</taxon>
        <taxon>Pentapetalae</taxon>
        <taxon>rosids</taxon>
        <taxon>fabids</taxon>
        <taxon>Malpighiales</taxon>
        <taxon>Salicaceae</taxon>
        <taxon>Saliceae</taxon>
        <taxon>Populus</taxon>
    </lineage>
</organism>
<keyword evidence="2" id="KW-1185">Reference proteome</keyword>
<dbReference type="EMBL" id="RCHU02000006">
    <property type="protein sequence ID" value="KAL3586634.1"/>
    <property type="molecule type" value="Genomic_DNA"/>
</dbReference>
<evidence type="ECO:0000313" key="1">
    <source>
        <dbReference type="EMBL" id="KAL3586634.1"/>
    </source>
</evidence>
<reference evidence="1 2" key="1">
    <citation type="journal article" date="2024" name="Plant Biotechnol. J.">
        <title>Genome and CRISPR/Cas9 system of a widespread forest tree (Populus alba) in the world.</title>
        <authorList>
            <person name="Liu Y.J."/>
            <person name="Jiang P.F."/>
            <person name="Han X.M."/>
            <person name="Li X.Y."/>
            <person name="Wang H.M."/>
            <person name="Wang Y.J."/>
            <person name="Wang X.X."/>
            <person name="Zeng Q.Y."/>
        </authorList>
    </citation>
    <scope>NUCLEOTIDE SEQUENCE [LARGE SCALE GENOMIC DNA]</scope>
    <source>
        <strain evidence="2">cv. PAL-ZL1</strain>
    </source>
</reference>
<accession>A0ACC4C7W8</accession>
<proteinExistence type="predicted"/>
<comment type="caution">
    <text evidence="1">The sequence shown here is derived from an EMBL/GenBank/DDBJ whole genome shotgun (WGS) entry which is preliminary data.</text>
</comment>
<gene>
    <name evidence="1" type="ORF">D5086_013501</name>
</gene>